<sequence length="39" mass="4061">RKIGGGASGSENPRPTATLILPTGDPKRNALQVNPPHEL</sequence>
<dbReference type="EMBL" id="AFBQ01000352">
    <property type="protein sequence ID" value="EHY30322.1"/>
    <property type="molecule type" value="Genomic_DNA"/>
</dbReference>
<name>H3KHT9_9BURK</name>
<evidence type="ECO:0000256" key="1">
    <source>
        <dbReference type="SAM" id="MobiDB-lite"/>
    </source>
</evidence>
<evidence type="ECO:0000313" key="3">
    <source>
        <dbReference type="Proteomes" id="UP000004956"/>
    </source>
</evidence>
<dbReference type="HOGENOM" id="CLU_3411783_0_0_4"/>
<reference evidence="2 3" key="1">
    <citation type="submission" date="2011-11" db="EMBL/GenBank/DDBJ databases">
        <authorList>
            <person name="Weinstock G."/>
            <person name="Sodergren E."/>
            <person name="Clifton S."/>
            <person name="Fulton L."/>
            <person name="Fulton B."/>
            <person name="Courtney L."/>
            <person name="Fronick C."/>
            <person name="Harrison M."/>
            <person name="Strong C."/>
            <person name="Farmer C."/>
            <person name="Delahaunty K."/>
            <person name="Markovic C."/>
            <person name="Hall O."/>
            <person name="Minx P."/>
            <person name="Tomlinson C."/>
            <person name="Mitreva M."/>
            <person name="Hou S."/>
            <person name="Chen J."/>
            <person name="Wollam A."/>
            <person name="Pepin K.H."/>
            <person name="Johnson M."/>
            <person name="Bhonagiri V."/>
            <person name="Zhang X."/>
            <person name="Suruliraj S."/>
            <person name="Warren W."/>
            <person name="Chinwalla A."/>
            <person name="Mardis E.R."/>
            <person name="Wilson R.K."/>
        </authorList>
    </citation>
    <scope>NUCLEOTIDE SEQUENCE [LARGE SCALE GENOMIC DNA]</scope>
    <source>
        <strain evidence="2 3">YIT 11816</strain>
    </source>
</reference>
<organism evidence="2 3">
    <name type="scientific">Sutterella parvirubra YIT 11816</name>
    <dbReference type="NCBI Taxonomy" id="762967"/>
    <lineage>
        <taxon>Bacteria</taxon>
        <taxon>Pseudomonadati</taxon>
        <taxon>Pseudomonadota</taxon>
        <taxon>Betaproteobacteria</taxon>
        <taxon>Burkholderiales</taxon>
        <taxon>Sutterellaceae</taxon>
        <taxon>Sutterella</taxon>
    </lineage>
</organism>
<feature type="non-terminal residue" evidence="2">
    <location>
        <position position="1"/>
    </location>
</feature>
<evidence type="ECO:0000313" key="2">
    <source>
        <dbReference type="EMBL" id="EHY30322.1"/>
    </source>
</evidence>
<proteinExistence type="predicted"/>
<dbReference type="AlphaFoldDB" id="H3KHT9"/>
<dbReference type="Proteomes" id="UP000004956">
    <property type="component" value="Unassembled WGS sequence"/>
</dbReference>
<gene>
    <name evidence="2" type="ORF">HMPREF9440_02335</name>
</gene>
<keyword evidence="3" id="KW-1185">Reference proteome</keyword>
<comment type="caution">
    <text evidence="2">The sequence shown here is derived from an EMBL/GenBank/DDBJ whole genome shotgun (WGS) entry which is preliminary data.</text>
</comment>
<accession>H3KHT9</accession>
<feature type="region of interest" description="Disordered" evidence="1">
    <location>
        <begin position="1"/>
        <end position="39"/>
    </location>
</feature>
<protein>
    <submittedName>
        <fullName evidence="2">Uncharacterized protein</fullName>
    </submittedName>
</protein>